<keyword evidence="2" id="KW-1133">Transmembrane helix</keyword>
<feature type="region of interest" description="Disordered" evidence="1">
    <location>
        <begin position="41"/>
        <end position="70"/>
    </location>
</feature>
<feature type="transmembrane region" description="Helical" evidence="2">
    <location>
        <begin position="6"/>
        <end position="27"/>
    </location>
</feature>
<proteinExistence type="predicted"/>
<name>A0ABV9NS10_9GAMM</name>
<keyword evidence="4" id="KW-1185">Reference proteome</keyword>
<comment type="caution">
    <text evidence="3">The sequence shown here is derived from an EMBL/GenBank/DDBJ whole genome shotgun (WGS) entry which is preliminary data.</text>
</comment>
<sequence>MTGRTHARFSVSLILGLIVAVVVGIGVHQLRQTPLAASGGLLSEPAAGGGQGAGNPPRGSAVPAKAAAVE</sequence>
<evidence type="ECO:0000313" key="4">
    <source>
        <dbReference type="Proteomes" id="UP001595892"/>
    </source>
</evidence>
<protein>
    <recommendedName>
        <fullName evidence="5">Efflux transporter periplasmic adaptor subunit</fullName>
    </recommendedName>
</protein>
<dbReference type="RefSeq" id="WP_377006191.1">
    <property type="nucleotide sequence ID" value="NZ_JBHSGG010000071.1"/>
</dbReference>
<reference evidence="4" key="1">
    <citation type="journal article" date="2019" name="Int. J. Syst. Evol. Microbiol.">
        <title>The Global Catalogue of Microorganisms (GCM) 10K type strain sequencing project: providing services to taxonomists for standard genome sequencing and annotation.</title>
        <authorList>
            <consortium name="The Broad Institute Genomics Platform"/>
            <consortium name="The Broad Institute Genome Sequencing Center for Infectious Disease"/>
            <person name="Wu L."/>
            <person name="Ma J."/>
        </authorList>
    </citation>
    <scope>NUCLEOTIDE SEQUENCE [LARGE SCALE GENOMIC DNA]</scope>
    <source>
        <strain evidence="4">CGMCC 1.13574</strain>
    </source>
</reference>
<keyword evidence="2" id="KW-0812">Transmembrane</keyword>
<evidence type="ECO:0000313" key="3">
    <source>
        <dbReference type="EMBL" id="MFC4729911.1"/>
    </source>
</evidence>
<accession>A0ABV9NS10</accession>
<dbReference type="Proteomes" id="UP001595892">
    <property type="component" value="Unassembled WGS sequence"/>
</dbReference>
<evidence type="ECO:0008006" key="5">
    <source>
        <dbReference type="Google" id="ProtNLM"/>
    </source>
</evidence>
<gene>
    <name evidence="3" type="ORF">ACFO3Q_17245</name>
</gene>
<organism evidence="3 4">
    <name type="scientific">Coralloluteibacterium thermophilum</name>
    <dbReference type="NCBI Taxonomy" id="2707049"/>
    <lineage>
        <taxon>Bacteria</taxon>
        <taxon>Pseudomonadati</taxon>
        <taxon>Pseudomonadota</taxon>
        <taxon>Gammaproteobacteria</taxon>
        <taxon>Lysobacterales</taxon>
        <taxon>Lysobacteraceae</taxon>
        <taxon>Coralloluteibacterium</taxon>
    </lineage>
</organism>
<evidence type="ECO:0000256" key="1">
    <source>
        <dbReference type="SAM" id="MobiDB-lite"/>
    </source>
</evidence>
<evidence type="ECO:0000256" key="2">
    <source>
        <dbReference type="SAM" id="Phobius"/>
    </source>
</evidence>
<keyword evidence="2" id="KW-0472">Membrane</keyword>
<dbReference type="EMBL" id="JBHSGG010000071">
    <property type="protein sequence ID" value="MFC4729911.1"/>
    <property type="molecule type" value="Genomic_DNA"/>
</dbReference>